<organism evidence="4 5">
    <name type="scientific">Nephila pilipes</name>
    <name type="common">Giant wood spider</name>
    <name type="synonym">Nephila maculata</name>
    <dbReference type="NCBI Taxonomy" id="299642"/>
    <lineage>
        <taxon>Eukaryota</taxon>
        <taxon>Metazoa</taxon>
        <taxon>Ecdysozoa</taxon>
        <taxon>Arthropoda</taxon>
        <taxon>Chelicerata</taxon>
        <taxon>Arachnida</taxon>
        <taxon>Araneae</taxon>
        <taxon>Araneomorphae</taxon>
        <taxon>Entelegynae</taxon>
        <taxon>Araneoidea</taxon>
        <taxon>Nephilidae</taxon>
        <taxon>Nephila</taxon>
    </lineage>
</organism>
<evidence type="ECO:0000313" key="4">
    <source>
        <dbReference type="EMBL" id="GFT74945.1"/>
    </source>
</evidence>
<sequence>MEASQRSLWSSKSEPKLFTPEEISAMVLTKMKETAEMYLGEKVVDAIFTVPAYFNYSQRQATKDAGKTAGLNVLRIIDEPIAAALAYGLEKNLQGEKNYL</sequence>
<keyword evidence="5" id="KW-1185">Reference proteome</keyword>
<keyword evidence="2" id="KW-0547">Nucleotide-binding</keyword>
<evidence type="ECO:0000256" key="2">
    <source>
        <dbReference type="ARBA" id="ARBA00022741"/>
    </source>
</evidence>
<dbReference type="FunFam" id="3.30.420.40:FF:000545">
    <property type="entry name" value="Endoplasmic reticulum chaperone BiP"/>
    <property type="match status" value="1"/>
</dbReference>
<keyword evidence="3" id="KW-0067">ATP-binding</keyword>
<dbReference type="Proteomes" id="UP000887013">
    <property type="component" value="Unassembled WGS sequence"/>
</dbReference>
<dbReference type="InterPro" id="IPR013126">
    <property type="entry name" value="Hsp_70_fam"/>
</dbReference>
<comment type="caution">
    <text evidence="4">The sequence shown here is derived from an EMBL/GenBank/DDBJ whole genome shotgun (WGS) entry which is preliminary data.</text>
</comment>
<evidence type="ECO:0000256" key="3">
    <source>
        <dbReference type="ARBA" id="ARBA00022840"/>
    </source>
</evidence>
<dbReference type="Gene3D" id="3.30.420.40">
    <property type="match status" value="1"/>
</dbReference>
<dbReference type="AlphaFoldDB" id="A0A8X6PPR0"/>
<evidence type="ECO:0000313" key="5">
    <source>
        <dbReference type="Proteomes" id="UP000887013"/>
    </source>
</evidence>
<reference evidence="4" key="1">
    <citation type="submission" date="2020-08" db="EMBL/GenBank/DDBJ databases">
        <title>Multicomponent nature underlies the extraordinary mechanical properties of spider dragline silk.</title>
        <authorList>
            <person name="Kono N."/>
            <person name="Nakamura H."/>
            <person name="Mori M."/>
            <person name="Yoshida Y."/>
            <person name="Ohtoshi R."/>
            <person name="Malay A.D."/>
            <person name="Moran D.A.P."/>
            <person name="Tomita M."/>
            <person name="Numata K."/>
            <person name="Arakawa K."/>
        </authorList>
    </citation>
    <scope>NUCLEOTIDE SEQUENCE</scope>
</reference>
<dbReference type="PANTHER" id="PTHR19375">
    <property type="entry name" value="HEAT SHOCK PROTEIN 70KDA"/>
    <property type="match status" value="1"/>
</dbReference>
<dbReference type="SUPFAM" id="SSF53067">
    <property type="entry name" value="Actin-like ATPase domain"/>
    <property type="match status" value="1"/>
</dbReference>
<dbReference type="EMBL" id="BMAW01117385">
    <property type="protein sequence ID" value="GFT74945.1"/>
    <property type="molecule type" value="Genomic_DNA"/>
</dbReference>
<dbReference type="OrthoDB" id="6718630at2759"/>
<dbReference type="GO" id="GO:0140662">
    <property type="term" value="F:ATP-dependent protein folding chaperone"/>
    <property type="evidence" value="ECO:0007669"/>
    <property type="project" value="InterPro"/>
</dbReference>
<accession>A0A8X6PPR0</accession>
<proteinExistence type="inferred from homology"/>
<protein>
    <submittedName>
        <fullName evidence="4">Major heat shock 70 kDa protein Aa</fullName>
    </submittedName>
</protein>
<dbReference type="InterPro" id="IPR043129">
    <property type="entry name" value="ATPase_NBD"/>
</dbReference>
<dbReference type="GO" id="GO:0005524">
    <property type="term" value="F:ATP binding"/>
    <property type="evidence" value="ECO:0007669"/>
    <property type="project" value="UniProtKB-KW"/>
</dbReference>
<evidence type="ECO:0000256" key="1">
    <source>
        <dbReference type="ARBA" id="ARBA00007381"/>
    </source>
</evidence>
<keyword evidence="4" id="KW-0346">Stress response</keyword>
<comment type="similarity">
    <text evidence="1">Belongs to the heat shock protein 70 family.</text>
</comment>
<gene>
    <name evidence="4" type="primary">Hsp70Aa</name>
    <name evidence="4" type="ORF">NPIL_290281</name>
</gene>
<dbReference type="Pfam" id="PF00012">
    <property type="entry name" value="HSP70"/>
    <property type="match status" value="1"/>
</dbReference>
<name>A0A8X6PPR0_NEPPI</name>